<proteinExistence type="predicted"/>
<dbReference type="SUPFAM" id="SSF50978">
    <property type="entry name" value="WD40 repeat-like"/>
    <property type="match status" value="1"/>
</dbReference>
<feature type="repeat" description="WD" evidence="4">
    <location>
        <begin position="134"/>
        <end position="163"/>
    </location>
</feature>
<evidence type="ECO:0000256" key="1">
    <source>
        <dbReference type="ARBA" id="ARBA00022574"/>
    </source>
</evidence>
<evidence type="ECO:0000256" key="4">
    <source>
        <dbReference type="PROSITE-ProRule" id="PRU00221"/>
    </source>
</evidence>
<dbReference type="OrthoDB" id="674604at2759"/>
<evidence type="ECO:0000256" key="5">
    <source>
        <dbReference type="SAM" id="MobiDB-lite"/>
    </source>
</evidence>
<evidence type="ECO:0000256" key="3">
    <source>
        <dbReference type="ARBA" id="ARBA00022786"/>
    </source>
</evidence>
<dbReference type="Proteomes" id="UP000708148">
    <property type="component" value="Unassembled WGS sequence"/>
</dbReference>
<dbReference type="Gene3D" id="2.130.10.10">
    <property type="entry name" value="YVTN repeat-like/Quinoprotein amine dehydrogenase"/>
    <property type="match status" value="1"/>
</dbReference>
<dbReference type="PANTHER" id="PTHR19872">
    <property type="entry name" value="UBIQUITIN LIGASE SPECIFICITY FACTOR/HREP PROTEIN"/>
    <property type="match status" value="1"/>
</dbReference>
<dbReference type="EMBL" id="CAJHUC010001908">
    <property type="protein sequence ID" value="CAD7702677.1"/>
    <property type="molecule type" value="Genomic_DNA"/>
</dbReference>
<sequence length="208" mass="21957">MEQDFEADDPALEIPMVFSERLPRRLLERRLDAGQRHGPQRARDNPIRCAAPSPTTRGAVLGLELGDVLHWPLSAAKARRVRRLGGHAGVVAAALVPGADSAAWAGLVLTGSADACIKVWDLGAVGEGSCVQTLHGHGGTVTTLAAVGTCVVSGSTDRSVRVWRAAPGRKSLIYPWFEPEAGKLPGMERGGASQQRVRQSCTGIPETA</sequence>
<keyword evidence="3" id="KW-0833">Ubl conjugation pathway</keyword>
<keyword evidence="2" id="KW-0677">Repeat</keyword>
<dbReference type="Pfam" id="PF00400">
    <property type="entry name" value="WD40"/>
    <property type="match status" value="2"/>
</dbReference>
<dbReference type="PROSITE" id="PS50082">
    <property type="entry name" value="WD_REPEATS_2"/>
    <property type="match status" value="2"/>
</dbReference>
<comment type="caution">
    <text evidence="6">The sequence shown here is derived from an EMBL/GenBank/DDBJ whole genome shotgun (WGS) entry which is preliminary data.</text>
</comment>
<reference evidence="6" key="1">
    <citation type="submission" date="2020-12" db="EMBL/GenBank/DDBJ databases">
        <authorList>
            <person name="Iha C."/>
        </authorList>
    </citation>
    <scope>NUCLEOTIDE SEQUENCE</scope>
</reference>
<dbReference type="InterPro" id="IPR036322">
    <property type="entry name" value="WD40_repeat_dom_sf"/>
</dbReference>
<dbReference type="PANTHER" id="PTHR19872:SF9">
    <property type="entry name" value="UBIQUITIN-BINDING SDF UBIQUITIN LIGASE COMPLEX SUBUNIT"/>
    <property type="match status" value="1"/>
</dbReference>
<dbReference type="PROSITE" id="PS00678">
    <property type="entry name" value="WD_REPEATS_1"/>
    <property type="match status" value="1"/>
</dbReference>
<dbReference type="InterPro" id="IPR001680">
    <property type="entry name" value="WD40_rpt"/>
</dbReference>
<keyword evidence="1 4" id="KW-0853">WD repeat</keyword>
<accession>A0A8S1J653</accession>
<protein>
    <submittedName>
        <fullName evidence="6">Uncharacterized protein</fullName>
    </submittedName>
</protein>
<feature type="repeat" description="WD" evidence="4">
    <location>
        <begin position="107"/>
        <end position="122"/>
    </location>
</feature>
<feature type="compositionally biased region" description="Polar residues" evidence="5">
    <location>
        <begin position="192"/>
        <end position="202"/>
    </location>
</feature>
<evidence type="ECO:0000256" key="2">
    <source>
        <dbReference type="ARBA" id="ARBA00022737"/>
    </source>
</evidence>
<name>A0A8S1J653_9CHLO</name>
<organism evidence="6 7">
    <name type="scientific">Ostreobium quekettii</name>
    <dbReference type="NCBI Taxonomy" id="121088"/>
    <lineage>
        <taxon>Eukaryota</taxon>
        <taxon>Viridiplantae</taxon>
        <taxon>Chlorophyta</taxon>
        <taxon>core chlorophytes</taxon>
        <taxon>Ulvophyceae</taxon>
        <taxon>TCBD clade</taxon>
        <taxon>Bryopsidales</taxon>
        <taxon>Ostreobineae</taxon>
        <taxon>Ostreobiaceae</taxon>
        <taxon>Ostreobium</taxon>
    </lineage>
</organism>
<dbReference type="AlphaFoldDB" id="A0A8S1J653"/>
<dbReference type="InterPro" id="IPR015943">
    <property type="entry name" value="WD40/YVTN_repeat-like_dom_sf"/>
</dbReference>
<dbReference type="InterPro" id="IPR019775">
    <property type="entry name" value="WD40_repeat_CS"/>
</dbReference>
<keyword evidence="7" id="KW-1185">Reference proteome</keyword>
<evidence type="ECO:0000313" key="7">
    <source>
        <dbReference type="Proteomes" id="UP000708148"/>
    </source>
</evidence>
<dbReference type="SMART" id="SM00320">
    <property type="entry name" value="WD40"/>
    <property type="match status" value="2"/>
</dbReference>
<feature type="region of interest" description="Disordered" evidence="5">
    <location>
        <begin position="186"/>
        <end position="208"/>
    </location>
</feature>
<evidence type="ECO:0000313" key="6">
    <source>
        <dbReference type="EMBL" id="CAD7702677.1"/>
    </source>
</evidence>
<dbReference type="InterPro" id="IPR051075">
    <property type="entry name" value="SCF_subunit_WD-repeat"/>
</dbReference>
<gene>
    <name evidence="6" type="ORF">OSTQU699_LOCUS8034</name>
</gene>